<organism evidence="1 2">
    <name type="scientific">Thermococcus eurythermalis</name>
    <dbReference type="NCBI Taxonomy" id="1505907"/>
    <lineage>
        <taxon>Archaea</taxon>
        <taxon>Methanobacteriati</taxon>
        <taxon>Methanobacteriota</taxon>
        <taxon>Thermococci</taxon>
        <taxon>Thermococcales</taxon>
        <taxon>Thermococcaceae</taxon>
        <taxon>Thermococcus</taxon>
    </lineage>
</organism>
<dbReference type="EMBL" id="CP008887">
    <property type="protein sequence ID" value="AIU70888.1"/>
    <property type="molecule type" value="Genomic_DNA"/>
</dbReference>
<dbReference type="HOGENOM" id="CLU_2911729_0_0_2"/>
<accession>A0A097QWQ0</accession>
<dbReference type="RefSeq" id="WP_050003845.1">
    <property type="nucleotide sequence ID" value="NZ_CP008887.1"/>
</dbReference>
<name>A0A097QWQ0_9EURY</name>
<keyword evidence="2" id="KW-1185">Reference proteome</keyword>
<dbReference type="GeneID" id="25154035"/>
<dbReference type="AlphaFoldDB" id="A0A097QWQ0"/>
<gene>
    <name evidence="1" type="ORF">TEU_11410</name>
</gene>
<dbReference type="OrthoDB" id="85764at2157"/>
<dbReference type="KEGG" id="teu:TEU_11410"/>
<proteinExistence type="predicted"/>
<protein>
    <submittedName>
        <fullName evidence="1">Uncharacterized protein</fullName>
    </submittedName>
</protein>
<dbReference type="STRING" id="1505907.TEU_11410"/>
<evidence type="ECO:0000313" key="2">
    <source>
        <dbReference type="Proteomes" id="UP000029980"/>
    </source>
</evidence>
<reference evidence="1 2" key="1">
    <citation type="journal article" date="2015" name="Int. J. Syst. Evol. Microbiol.">
        <title>Thermococcus eurythermalis sp. nov., a conditional piezophilic hyperthermophilic archaeon with a wide temperature range isolated from an oil-immersed chimney in the Guaymas Basin.</title>
        <authorList>
            <person name="Zhao W."/>
            <person name="Zeng X."/>
            <person name="Xiao X."/>
        </authorList>
    </citation>
    <scope>NUCLEOTIDE SEQUENCE [LARGE SCALE GENOMIC DNA]</scope>
    <source>
        <strain evidence="1 2">A501</strain>
    </source>
</reference>
<dbReference type="Proteomes" id="UP000029980">
    <property type="component" value="Chromosome"/>
</dbReference>
<evidence type="ECO:0000313" key="1">
    <source>
        <dbReference type="EMBL" id="AIU70888.1"/>
    </source>
</evidence>
<sequence>MGEARSLGAFLHQGRAVLYGLHWQAGDTFYEILKRLVEAESVDFERFREIVRDVAGIEISV</sequence>